<feature type="transmembrane region" description="Helical" evidence="11">
    <location>
        <begin position="217"/>
        <end position="236"/>
    </location>
</feature>
<keyword evidence="4 11" id="KW-1133">Transmembrane helix</keyword>
<feature type="transmembrane region" description="Helical" evidence="11">
    <location>
        <begin position="248"/>
        <end position="269"/>
    </location>
</feature>
<feature type="transmembrane region" description="Helical" evidence="11">
    <location>
        <begin position="123"/>
        <end position="148"/>
    </location>
</feature>
<evidence type="ECO:0000256" key="4">
    <source>
        <dbReference type="ARBA" id="ARBA00022989"/>
    </source>
</evidence>
<evidence type="ECO:0000313" key="13">
    <source>
        <dbReference type="Proteomes" id="UP000887566"/>
    </source>
</evidence>
<evidence type="ECO:0000256" key="11">
    <source>
        <dbReference type="SAM" id="Phobius"/>
    </source>
</evidence>
<dbReference type="WBParaSite" id="PSAMB.scaffold3725size17112.g22367.t1">
    <property type="protein sequence ID" value="PSAMB.scaffold3725size17112.g22367.t1"/>
    <property type="gene ID" value="PSAMB.scaffold3725size17112.g22367"/>
</dbReference>
<evidence type="ECO:0000256" key="6">
    <source>
        <dbReference type="ARBA" id="ARBA00023136"/>
    </source>
</evidence>
<keyword evidence="8 9" id="KW-0807">Transducer</keyword>
<dbReference type="AlphaFoldDB" id="A0A914WEZ5"/>
<dbReference type="InterPro" id="IPR017452">
    <property type="entry name" value="GPCR_Rhodpsn_7TM"/>
</dbReference>
<keyword evidence="2" id="KW-1003">Cell membrane</keyword>
<keyword evidence="13" id="KW-1185">Reference proteome</keyword>
<dbReference type="GO" id="GO:0043005">
    <property type="term" value="C:neuron projection"/>
    <property type="evidence" value="ECO:0007669"/>
    <property type="project" value="TreeGrafter"/>
</dbReference>
<evidence type="ECO:0000256" key="5">
    <source>
        <dbReference type="ARBA" id="ARBA00023040"/>
    </source>
</evidence>
<dbReference type="Gene3D" id="1.20.1070.10">
    <property type="entry name" value="Rhodopsin 7-helix transmembrane proteins"/>
    <property type="match status" value="1"/>
</dbReference>
<keyword evidence="5 9" id="KW-0297">G-protein coupled receptor</keyword>
<dbReference type="PROSITE" id="PS50262">
    <property type="entry name" value="G_PROTEIN_RECEP_F1_2"/>
    <property type="match status" value="1"/>
</dbReference>
<organism evidence="13 14">
    <name type="scientific">Plectus sambesii</name>
    <dbReference type="NCBI Taxonomy" id="2011161"/>
    <lineage>
        <taxon>Eukaryota</taxon>
        <taxon>Metazoa</taxon>
        <taxon>Ecdysozoa</taxon>
        <taxon>Nematoda</taxon>
        <taxon>Chromadorea</taxon>
        <taxon>Plectida</taxon>
        <taxon>Plectina</taxon>
        <taxon>Plectoidea</taxon>
        <taxon>Plectidae</taxon>
        <taxon>Plectus</taxon>
    </lineage>
</organism>
<comment type="similarity">
    <text evidence="9">Belongs to the G-protein coupled receptor 1 family.</text>
</comment>
<feature type="compositionally biased region" description="Low complexity" evidence="10">
    <location>
        <begin position="446"/>
        <end position="456"/>
    </location>
</feature>
<name>A0A914WEZ5_9BILA</name>
<feature type="transmembrane region" description="Helical" evidence="11">
    <location>
        <begin position="305"/>
        <end position="325"/>
    </location>
</feature>
<accession>A0A914WEZ5</accession>
<evidence type="ECO:0000259" key="12">
    <source>
        <dbReference type="PROSITE" id="PS50262"/>
    </source>
</evidence>
<dbReference type="PROSITE" id="PS00237">
    <property type="entry name" value="G_PROTEIN_RECEP_F1_1"/>
    <property type="match status" value="1"/>
</dbReference>
<feature type="transmembrane region" description="Helical" evidence="11">
    <location>
        <begin position="168"/>
        <end position="186"/>
    </location>
</feature>
<keyword evidence="7 9" id="KW-0675">Receptor</keyword>
<evidence type="ECO:0000256" key="7">
    <source>
        <dbReference type="ARBA" id="ARBA00023170"/>
    </source>
</evidence>
<dbReference type="PRINTS" id="PR00237">
    <property type="entry name" value="GPCRRHODOPSN"/>
</dbReference>
<dbReference type="PANTHER" id="PTHR24229">
    <property type="entry name" value="NEUROPEPTIDES RECEPTOR"/>
    <property type="match status" value="1"/>
</dbReference>
<proteinExistence type="inferred from homology"/>
<evidence type="ECO:0000256" key="1">
    <source>
        <dbReference type="ARBA" id="ARBA00004651"/>
    </source>
</evidence>
<dbReference type="GO" id="GO:0005886">
    <property type="term" value="C:plasma membrane"/>
    <property type="evidence" value="ECO:0007669"/>
    <property type="project" value="UniProtKB-SubCell"/>
</dbReference>
<reference evidence="14" key="1">
    <citation type="submission" date="2022-11" db="UniProtKB">
        <authorList>
            <consortium name="WormBaseParasite"/>
        </authorList>
    </citation>
    <scope>IDENTIFICATION</scope>
</reference>
<feature type="region of interest" description="Disordered" evidence="10">
    <location>
        <begin position="443"/>
        <end position="467"/>
    </location>
</feature>
<evidence type="ECO:0000256" key="3">
    <source>
        <dbReference type="ARBA" id="ARBA00022692"/>
    </source>
</evidence>
<evidence type="ECO:0000313" key="14">
    <source>
        <dbReference type="WBParaSite" id="PSAMB.scaffold3725size17112.g22367.t1"/>
    </source>
</evidence>
<sequence length="467" mass="51050">MTSGASVKLLRIIGVDDRRRLSADAKRLTSAESAGGHNEAPSINKRPMHRRPLVLAFPAQPYVKLFQPPNQGALTTVARSATGSMVDCGEISNNASLFPCQEVDGVLEEDDDMARYTLRKAFCAAYTLLFVLGTVGNVAVIVMIVNVLTTNSRKQRTRNVSSSATHHVFIYVLGLSIVDLAVMLHLPLLVSDILMGEWMFGVFMCKLYWIIEWVNKLLSTFIMTVLSWDRFLAVCAPVRSLKMRSNSVAVVVLVACVAAATILLLPVIVKSTVSEVDRSTSDTVEGSNLTNTLTKCIFAGDNNVFTLYTFVCGFALPALLMIVFYSRVICTLRQSAEAVRRYNVQLHHAHNPRLQQVGTVPPSSSASRYSAADRSLAGFNRPMSLTVTANHSPPDEDSPTSDVTPYRRNGSTFAGRQLSKEPSTPSPDVVEMEETMSLMRTESLHNNNNNSNSNSNGALLTELISVA</sequence>
<feature type="region of interest" description="Disordered" evidence="10">
    <location>
        <begin position="26"/>
        <end position="45"/>
    </location>
</feature>
<evidence type="ECO:0000256" key="10">
    <source>
        <dbReference type="SAM" id="MobiDB-lite"/>
    </source>
</evidence>
<comment type="subcellular location">
    <subcellularLocation>
        <location evidence="1">Cell membrane</location>
        <topology evidence="1">Multi-pass membrane protein</topology>
    </subcellularLocation>
</comment>
<dbReference type="GO" id="GO:0042277">
    <property type="term" value="F:peptide binding"/>
    <property type="evidence" value="ECO:0007669"/>
    <property type="project" value="TreeGrafter"/>
</dbReference>
<evidence type="ECO:0000256" key="9">
    <source>
        <dbReference type="RuleBase" id="RU000688"/>
    </source>
</evidence>
<keyword evidence="3 9" id="KW-0812">Transmembrane</keyword>
<dbReference type="Pfam" id="PF00001">
    <property type="entry name" value="7tm_1"/>
    <property type="match status" value="1"/>
</dbReference>
<dbReference type="InterPro" id="IPR000276">
    <property type="entry name" value="GPCR_Rhodpsn"/>
</dbReference>
<dbReference type="GO" id="GO:0004930">
    <property type="term" value="F:G protein-coupled receptor activity"/>
    <property type="evidence" value="ECO:0007669"/>
    <property type="project" value="UniProtKB-KW"/>
</dbReference>
<evidence type="ECO:0000256" key="8">
    <source>
        <dbReference type="ARBA" id="ARBA00023224"/>
    </source>
</evidence>
<dbReference type="Proteomes" id="UP000887566">
    <property type="component" value="Unplaced"/>
</dbReference>
<dbReference type="PANTHER" id="PTHR24229:SF40">
    <property type="entry name" value="ALLATOSTATIN C RECEPTOR 1-RELATED"/>
    <property type="match status" value="1"/>
</dbReference>
<evidence type="ECO:0000256" key="2">
    <source>
        <dbReference type="ARBA" id="ARBA00022475"/>
    </source>
</evidence>
<feature type="region of interest" description="Disordered" evidence="10">
    <location>
        <begin position="385"/>
        <end position="430"/>
    </location>
</feature>
<dbReference type="SUPFAM" id="SSF81321">
    <property type="entry name" value="Family A G protein-coupled receptor-like"/>
    <property type="match status" value="1"/>
</dbReference>
<keyword evidence="6 11" id="KW-0472">Membrane</keyword>
<feature type="domain" description="G-protein coupled receptors family 1 profile" evidence="12">
    <location>
        <begin position="136"/>
        <end position="344"/>
    </location>
</feature>
<protein>
    <submittedName>
        <fullName evidence="14">G-protein coupled receptors family 1 profile domain-containing protein</fullName>
    </submittedName>
</protein>